<dbReference type="OrthoDB" id="7856957at2"/>
<organism evidence="3 4">
    <name type="scientific">Rhizobium tubonense</name>
    <dbReference type="NCBI Taxonomy" id="484088"/>
    <lineage>
        <taxon>Bacteria</taxon>
        <taxon>Pseudomonadati</taxon>
        <taxon>Pseudomonadota</taxon>
        <taxon>Alphaproteobacteria</taxon>
        <taxon>Hyphomicrobiales</taxon>
        <taxon>Rhizobiaceae</taxon>
        <taxon>Rhizobium/Agrobacterium group</taxon>
        <taxon>Rhizobium</taxon>
    </lineage>
</organism>
<accession>A0A2W4CU66</accession>
<dbReference type="Pfam" id="PF06776">
    <property type="entry name" value="IalB"/>
    <property type="match status" value="1"/>
</dbReference>
<feature type="signal peptide" evidence="2">
    <location>
        <begin position="1"/>
        <end position="32"/>
    </location>
</feature>
<evidence type="ECO:0000313" key="3">
    <source>
        <dbReference type="EMBL" id="PZM15939.1"/>
    </source>
</evidence>
<keyword evidence="2" id="KW-0732">Signal</keyword>
<gene>
    <name evidence="3" type="ORF">CPY51_05535</name>
</gene>
<dbReference type="AlphaFoldDB" id="A0A2W4CU66"/>
<reference evidence="3 4" key="1">
    <citation type="journal article" date="2018" name="Sci. Rep.">
        <title>Rhizobium tumorigenes sp. nov., a novel plant tumorigenic bacterium isolated from cane gall tumors on thornless blackberry.</title>
        <authorList>
            <person name="Kuzmanovi N."/>
            <person name="Smalla K."/>
            <person name="Gronow S."/>
            <person name="PuBawska J."/>
        </authorList>
    </citation>
    <scope>NUCLEOTIDE SEQUENCE [LARGE SCALE GENOMIC DNA]</scope>
    <source>
        <strain evidence="3 4">CCBAU 85046</strain>
    </source>
</reference>
<comment type="caution">
    <text evidence="3">The sequence shown here is derived from an EMBL/GenBank/DDBJ whole genome shotgun (WGS) entry which is preliminary data.</text>
</comment>
<dbReference type="RefSeq" id="WP_111159187.1">
    <property type="nucleotide sequence ID" value="NZ_PCDP01000006.1"/>
</dbReference>
<name>A0A2W4CU66_9HYPH</name>
<feature type="region of interest" description="Disordered" evidence="1">
    <location>
        <begin position="35"/>
        <end position="66"/>
    </location>
</feature>
<dbReference type="EMBL" id="PCDP01000006">
    <property type="protein sequence ID" value="PZM15939.1"/>
    <property type="molecule type" value="Genomic_DNA"/>
</dbReference>
<feature type="compositionally biased region" description="Polar residues" evidence="1">
    <location>
        <begin position="35"/>
        <end position="53"/>
    </location>
</feature>
<proteinExistence type="predicted"/>
<dbReference type="Gene3D" id="2.60.40.1880">
    <property type="entry name" value="Invasion associated locus B (IalB) protein"/>
    <property type="match status" value="1"/>
</dbReference>
<keyword evidence="4" id="KW-1185">Reference proteome</keyword>
<evidence type="ECO:0000256" key="2">
    <source>
        <dbReference type="SAM" id="SignalP"/>
    </source>
</evidence>
<protein>
    <submittedName>
        <fullName evidence="3">Invasion protein B</fullName>
    </submittedName>
</protein>
<feature type="chain" id="PRO_5015899274" evidence="2">
    <location>
        <begin position="33"/>
        <end position="219"/>
    </location>
</feature>
<dbReference type="Proteomes" id="UP000248925">
    <property type="component" value="Unassembled WGS sequence"/>
</dbReference>
<sequence length="219" mass="23151">MTVKSLTSTVFTRRVASAILLSWVAHASPSFADDTAQTAAPVQPANQTTSAQRDASPPQGVPPAQPQLHATKFDNWYYRCFDGRAADGSQASSCEVAQIATVKQGDQDVNVLTLAFAAAPPSVSAAAQKSSNRKAPDILLTALVPLNMYLPVGLGIDAGDKPVVQLAYRNCNQSGCWAQQKLDAKAMANHRRAGYHVSTDGAIELIGGIIAFCSIQIQI</sequence>
<dbReference type="InterPro" id="IPR010642">
    <property type="entry name" value="Invasion_prot_B"/>
</dbReference>
<dbReference type="InterPro" id="IPR038696">
    <property type="entry name" value="IalB_sf"/>
</dbReference>
<evidence type="ECO:0000313" key="4">
    <source>
        <dbReference type="Proteomes" id="UP000248925"/>
    </source>
</evidence>
<evidence type="ECO:0000256" key="1">
    <source>
        <dbReference type="SAM" id="MobiDB-lite"/>
    </source>
</evidence>